<dbReference type="Pfam" id="PF00450">
    <property type="entry name" value="Peptidase_S10"/>
    <property type="match status" value="1"/>
</dbReference>
<dbReference type="AlphaFoldDB" id="A0A914L089"/>
<dbReference type="GO" id="GO:0004185">
    <property type="term" value="F:serine-type carboxypeptidase activity"/>
    <property type="evidence" value="ECO:0007669"/>
    <property type="project" value="InterPro"/>
</dbReference>
<dbReference type="InterPro" id="IPR029058">
    <property type="entry name" value="AB_hydrolase_fold"/>
</dbReference>
<organism evidence="2 3">
    <name type="scientific">Meloidogyne incognita</name>
    <name type="common">Southern root-knot nematode worm</name>
    <name type="synonym">Oxyuris incognita</name>
    <dbReference type="NCBI Taxonomy" id="6306"/>
    <lineage>
        <taxon>Eukaryota</taxon>
        <taxon>Metazoa</taxon>
        <taxon>Ecdysozoa</taxon>
        <taxon>Nematoda</taxon>
        <taxon>Chromadorea</taxon>
        <taxon>Rhabditida</taxon>
        <taxon>Tylenchina</taxon>
        <taxon>Tylenchomorpha</taxon>
        <taxon>Tylenchoidea</taxon>
        <taxon>Meloidogynidae</taxon>
        <taxon>Meloidogyninae</taxon>
        <taxon>Meloidogyne</taxon>
        <taxon>Meloidogyne incognita group</taxon>
    </lineage>
</organism>
<reference evidence="3" key="1">
    <citation type="submission" date="2022-11" db="UniProtKB">
        <authorList>
            <consortium name="WormBaseParasite"/>
        </authorList>
    </citation>
    <scope>IDENTIFICATION</scope>
</reference>
<dbReference type="Proteomes" id="UP000887563">
    <property type="component" value="Unplaced"/>
</dbReference>
<keyword evidence="2" id="KW-1185">Reference proteome</keyword>
<dbReference type="InterPro" id="IPR001563">
    <property type="entry name" value="Peptidase_S10"/>
</dbReference>
<evidence type="ECO:0000313" key="2">
    <source>
        <dbReference type="Proteomes" id="UP000887563"/>
    </source>
</evidence>
<dbReference type="SUPFAM" id="SSF53474">
    <property type="entry name" value="alpha/beta-Hydrolases"/>
    <property type="match status" value="1"/>
</dbReference>
<dbReference type="InterPro" id="IPR033124">
    <property type="entry name" value="Ser_caboxypep_his_AS"/>
</dbReference>
<dbReference type="GO" id="GO:0006508">
    <property type="term" value="P:proteolysis"/>
    <property type="evidence" value="ECO:0007669"/>
    <property type="project" value="InterPro"/>
</dbReference>
<dbReference type="WBParaSite" id="Minc3s00188g07125">
    <property type="protein sequence ID" value="Minc3s00188g07125"/>
    <property type="gene ID" value="Minc3s00188g07125"/>
</dbReference>
<name>A0A914L089_MELIC</name>
<sequence>MQNIDQIFLKTNSDKNLKLKTIKQSWIVNGQIGGFKTEYENGLTFTTVRGAGHAVPQYKPQESLYMIKQFLDNKPL</sequence>
<proteinExistence type="inferred from homology"/>
<evidence type="ECO:0000256" key="1">
    <source>
        <dbReference type="ARBA" id="ARBA00009431"/>
    </source>
</evidence>
<accession>A0A914L089</accession>
<protein>
    <submittedName>
        <fullName evidence="3">Uncharacterized protein</fullName>
    </submittedName>
</protein>
<dbReference type="PROSITE" id="PS00560">
    <property type="entry name" value="CARBOXYPEPT_SER_HIS"/>
    <property type="match status" value="1"/>
</dbReference>
<comment type="similarity">
    <text evidence="1">Belongs to the peptidase S10 family.</text>
</comment>
<dbReference type="Gene3D" id="3.40.50.1820">
    <property type="entry name" value="alpha/beta hydrolase"/>
    <property type="match status" value="1"/>
</dbReference>
<evidence type="ECO:0000313" key="3">
    <source>
        <dbReference type="WBParaSite" id="Minc3s00188g07125"/>
    </source>
</evidence>